<feature type="region of interest" description="Disordered" evidence="1">
    <location>
        <begin position="118"/>
        <end position="143"/>
    </location>
</feature>
<keyword evidence="3" id="KW-1185">Reference proteome</keyword>
<dbReference type="Proteomes" id="UP000754883">
    <property type="component" value="Unassembled WGS sequence"/>
</dbReference>
<reference evidence="2" key="1">
    <citation type="submission" date="2021-10" db="EMBL/GenBank/DDBJ databases">
        <authorList>
            <person name="Piombo E."/>
        </authorList>
    </citation>
    <scope>NUCLEOTIDE SEQUENCE</scope>
</reference>
<protein>
    <submittedName>
        <fullName evidence="2">Uncharacterized protein</fullName>
    </submittedName>
</protein>
<name>A0A9N9TZD5_9HYPO</name>
<dbReference type="OrthoDB" id="5137173at2759"/>
<gene>
    <name evidence="2" type="ORF">CBYS24578_00000181</name>
</gene>
<comment type="caution">
    <text evidence="2">The sequence shown here is derived from an EMBL/GenBank/DDBJ whole genome shotgun (WGS) entry which is preliminary data.</text>
</comment>
<feature type="region of interest" description="Disordered" evidence="1">
    <location>
        <begin position="45"/>
        <end position="87"/>
    </location>
</feature>
<sequence length="195" mass="21173">MSRLSICTNFSSTLSFPDTDTRRPASPQLSAGPIFAGSTIHHDLTLPTFDPETGLDLFPRLPEEDDEDVDSPLSASSSNDGDITGEEITMDSKINEGSGTSLRRNLSARLAHFLPKAWSAPSSPVDSEPDQPAQQEEEVRSHSPTYCKHTWNRDCRCPVILSSSEGGYCWSCRGQRCAAGSSSLRAAQLLEITAQ</sequence>
<evidence type="ECO:0000313" key="3">
    <source>
        <dbReference type="Proteomes" id="UP000754883"/>
    </source>
</evidence>
<organism evidence="2 3">
    <name type="scientific">Clonostachys byssicola</name>
    <dbReference type="NCBI Taxonomy" id="160290"/>
    <lineage>
        <taxon>Eukaryota</taxon>
        <taxon>Fungi</taxon>
        <taxon>Dikarya</taxon>
        <taxon>Ascomycota</taxon>
        <taxon>Pezizomycotina</taxon>
        <taxon>Sordariomycetes</taxon>
        <taxon>Hypocreomycetidae</taxon>
        <taxon>Hypocreales</taxon>
        <taxon>Bionectriaceae</taxon>
        <taxon>Clonostachys</taxon>
    </lineage>
</organism>
<proteinExistence type="predicted"/>
<evidence type="ECO:0000256" key="1">
    <source>
        <dbReference type="SAM" id="MobiDB-lite"/>
    </source>
</evidence>
<dbReference type="EMBL" id="CABFNO020001240">
    <property type="protein sequence ID" value="CAG9970902.1"/>
    <property type="molecule type" value="Genomic_DNA"/>
</dbReference>
<evidence type="ECO:0000313" key="2">
    <source>
        <dbReference type="EMBL" id="CAG9970902.1"/>
    </source>
</evidence>
<accession>A0A9N9TZD5</accession>
<dbReference type="AlphaFoldDB" id="A0A9N9TZD5"/>